<reference evidence="2" key="2">
    <citation type="submission" date="2022-03" db="EMBL/GenBank/DDBJ databases">
        <title>Draft title - Genomic analysis of global carrot germplasm unveils the trajectory of domestication and the origin of high carotenoid orange carrot.</title>
        <authorList>
            <person name="Iorizzo M."/>
            <person name="Ellison S."/>
            <person name="Senalik D."/>
            <person name="Macko-Podgorni A."/>
            <person name="Grzebelus D."/>
            <person name="Bostan H."/>
            <person name="Rolling W."/>
            <person name="Curaba J."/>
            <person name="Simon P."/>
        </authorList>
    </citation>
    <scope>NUCLEOTIDE SEQUENCE</scope>
    <source>
        <tissue evidence="2">Leaf</tissue>
    </source>
</reference>
<dbReference type="Proteomes" id="UP000077755">
    <property type="component" value="Chromosome 3"/>
</dbReference>
<organism evidence="1">
    <name type="scientific">Daucus carota subsp. sativus</name>
    <name type="common">Carrot</name>
    <dbReference type="NCBI Taxonomy" id="79200"/>
    <lineage>
        <taxon>Eukaryota</taxon>
        <taxon>Viridiplantae</taxon>
        <taxon>Streptophyta</taxon>
        <taxon>Embryophyta</taxon>
        <taxon>Tracheophyta</taxon>
        <taxon>Spermatophyta</taxon>
        <taxon>Magnoliopsida</taxon>
        <taxon>eudicotyledons</taxon>
        <taxon>Gunneridae</taxon>
        <taxon>Pentapetalae</taxon>
        <taxon>asterids</taxon>
        <taxon>campanulids</taxon>
        <taxon>Apiales</taxon>
        <taxon>Apiaceae</taxon>
        <taxon>Apioideae</taxon>
        <taxon>Scandiceae</taxon>
        <taxon>Daucinae</taxon>
        <taxon>Daucus</taxon>
        <taxon>Daucus sect. Daucus</taxon>
    </lineage>
</organism>
<proteinExistence type="predicted"/>
<keyword evidence="3" id="KW-1185">Reference proteome</keyword>
<protein>
    <submittedName>
        <fullName evidence="1">Uncharacterized protein</fullName>
    </submittedName>
</protein>
<gene>
    <name evidence="1" type="ORF">DCAR_011639</name>
    <name evidence="2" type="ORF">DCAR_0313151</name>
</gene>
<evidence type="ECO:0000313" key="2">
    <source>
        <dbReference type="EMBL" id="WOG93863.1"/>
    </source>
</evidence>
<sequence length="130" mass="14517">MIIWWSWSLTTSKPSRSGMSGSGFMNHENVIQQLNQRKSDPNLTLIVHPVEASQNALECYLAEIGPLQRHRLVVFKRLFGEGEYEDWLWASDKEDVQGEGVIEITDDEDEVQDASGLVAGADQPGMGGRN</sequence>
<dbReference type="EMBL" id="CP093345">
    <property type="protein sequence ID" value="WOG93863.1"/>
    <property type="molecule type" value="Genomic_DNA"/>
</dbReference>
<name>A0A162ALJ7_DAUCS</name>
<accession>A0A162ALJ7</accession>
<reference evidence="1" key="1">
    <citation type="journal article" date="2016" name="Nat. Genet.">
        <title>A high-quality carrot genome assembly provides new insights into carotenoid accumulation and asterid genome evolution.</title>
        <authorList>
            <person name="Iorizzo M."/>
            <person name="Ellison S."/>
            <person name="Senalik D."/>
            <person name="Zeng P."/>
            <person name="Satapoomin P."/>
            <person name="Huang J."/>
            <person name="Bowman M."/>
            <person name="Iovene M."/>
            <person name="Sanseverino W."/>
            <person name="Cavagnaro P."/>
            <person name="Yildiz M."/>
            <person name="Macko-Podgorni A."/>
            <person name="Moranska E."/>
            <person name="Grzebelus E."/>
            <person name="Grzebelus D."/>
            <person name="Ashrafi H."/>
            <person name="Zheng Z."/>
            <person name="Cheng S."/>
            <person name="Spooner D."/>
            <person name="Van Deynze A."/>
            <person name="Simon P."/>
        </authorList>
    </citation>
    <scope>NUCLEOTIDE SEQUENCE [LARGE SCALE GENOMIC DNA]</scope>
    <source>
        <tissue evidence="1">Leaf</tissue>
    </source>
</reference>
<evidence type="ECO:0000313" key="3">
    <source>
        <dbReference type="Proteomes" id="UP000077755"/>
    </source>
</evidence>
<dbReference type="AlphaFoldDB" id="A0A162ALJ7"/>
<dbReference type="EMBL" id="LNRQ01000003">
    <property type="protein sequence ID" value="KZN02883.1"/>
    <property type="molecule type" value="Genomic_DNA"/>
</dbReference>
<evidence type="ECO:0000313" key="1">
    <source>
        <dbReference type="EMBL" id="KZN02883.1"/>
    </source>
</evidence>
<dbReference type="Gramene" id="KZN02883">
    <property type="protein sequence ID" value="KZN02883"/>
    <property type="gene ID" value="DCAR_011639"/>
</dbReference>